<protein>
    <submittedName>
        <fullName evidence="1">Uncharacterized protein</fullName>
    </submittedName>
</protein>
<dbReference type="AlphaFoldDB" id="A0A2K4WVU0"/>
<dbReference type="Proteomes" id="UP000238095">
    <property type="component" value="Chromosome 1"/>
</dbReference>
<sequence length="343" mass="37964">MKDKSPEQTQANIDLVHSMVEAGKSRPAIIAETKLPERFVTKHMRGATKGAALAKSPKLTKPNKLNTAAEQAYALAVRPQGCKDFELRSIAHSVYGNNYTKDSLYHIKQRCAELAEGTDNSPTFVPDWVCEEAPTASNDALVNLALELEAIIQDKVNTFMEQYATGLDDDQLESTEAQRKQAYAARRHILKLAISEYSPEPKAILLERSMSVCEALENVVDVITPVITQEAPQVAIGSNDTLESFFKTVEAHALVTDVVEEDIFASVGVASAEQVKTVIVLSEQQESAHFTYLKELMSDDEEEYEFVNADHDSRSDVTFEIKGFDITKFMGGKSNAKGVEWRV</sequence>
<proteinExistence type="predicted"/>
<dbReference type="RefSeq" id="WP_060403639.1">
    <property type="nucleotide sequence ID" value="NZ_LT963409.1"/>
</dbReference>
<reference evidence="1 2" key="1">
    <citation type="submission" date="2017-11" db="EMBL/GenBank/DDBJ databases">
        <authorList>
            <person name="Han C.G."/>
        </authorList>
    </citation>
    <scope>NUCLEOTIDE SEQUENCE [LARGE SCALE GENOMIC DNA]</scope>
    <source>
        <strain evidence="1">CFBP3840</strain>
    </source>
</reference>
<gene>
    <name evidence="1" type="ORF">CFBP3840_02972</name>
</gene>
<evidence type="ECO:0000313" key="1">
    <source>
        <dbReference type="EMBL" id="SOS40015.1"/>
    </source>
</evidence>
<name>A0A2K4WVU0_PSESX</name>
<evidence type="ECO:0000313" key="2">
    <source>
        <dbReference type="Proteomes" id="UP000238095"/>
    </source>
</evidence>
<dbReference type="EMBL" id="LT963409">
    <property type="protein sequence ID" value="SOS40015.1"/>
    <property type="molecule type" value="Genomic_DNA"/>
</dbReference>
<organism evidence="1 2">
    <name type="scientific">Pseudomonas syringae</name>
    <dbReference type="NCBI Taxonomy" id="317"/>
    <lineage>
        <taxon>Bacteria</taxon>
        <taxon>Pseudomonadati</taxon>
        <taxon>Pseudomonadota</taxon>
        <taxon>Gammaproteobacteria</taxon>
        <taxon>Pseudomonadales</taxon>
        <taxon>Pseudomonadaceae</taxon>
        <taxon>Pseudomonas</taxon>
    </lineage>
</organism>
<accession>A0A2K4WVU0</accession>